<reference evidence="1" key="1">
    <citation type="submission" date="2018-02" db="EMBL/GenBank/DDBJ databases">
        <title>Rhizophora mucronata_Transcriptome.</title>
        <authorList>
            <person name="Meera S.P."/>
            <person name="Sreeshan A."/>
            <person name="Augustine A."/>
        </authorList>
    </citation>
    <scope>NUCLEOTIDE SEQUENCE</scope>
    <source>
        <tissue evidence="1">Leaf</tissue>
    </source>
</reference>
<proteinExistence type="predicted"/>
<dbReference type="EMBL" id="GGEC01085895">
    <property type="protein sequence ID" value="MBX66379.1"/>
    <property type="molecule type" value="Transcribed_RNA"/>
</dbReference>
<sequence length="41" mass="4787">MMTISIKMSKLQQVILGCIADSEFLFLCYHLNWFLFSMSPV</sequence>
<protein>
    <submittedName>
        <fullName evidence="1">Uncharacterized protein</fullName>
    </submittedName>
</protein>
<dbReference type="AlphaFoldDB" id="A0A2P2QHB4"/>
<name>A0A2P2QHB4_RHIMU</name>
<accession>A0A2P2QHB4</accession>
<organism evidence="1">
    <name type="scientific">Rhizophora mucronata</name>
    <name type="common">Asiatic mangrove</name>
    <dbReference type="NCBI Taxonomy" id="61149"/>
    <lineage>
        <taxon>Eukaryota</taxon>
        <taxon>Viridiplantae</taxon>
        <taxon>Streptophyta</taxon>
        <taxon>Embryophyta</taxon>
        <taxon>Tracheophyta</taxon>
        <taxon>Spermatophyta</taxon>
        <taxon>Magnoliopsida</taxon>
        <taxon>eudicotyledons</taxon>
        <taxon>Gunneridae</taxon>
        <taxon>Pentapetalae</taxon>
        <taxon>rosids</taxon>
        <taxon>fabids</taxon>
        <taxon>Malpighiales</taxon>
        <taxon>Rhizophoraceae</taxon>
        <taxon>Rhizophora</taxon>
    </lineage>
</organism>
<evidence type="ECO:0000313" key="1">
    <source>
        <dbReference type="EMBL" id="MBX66379.1"/>
    </source>
</evidence>